<dbReference type="AlphaFoldDB" id="A0A1M6HTA7"/>
<evidence type="ECO:0000256" key="1">
    <source>
        <dbReference type="SAM" id="Phobius"/>
    </source>
</evidence>
<feature type="transmembrane region" description="Helical" evidence="1">
    <location>
        <begin position="9"/>
        <end position="28"/>
    </location>
</feature>
<keyword evidence="1" id="KW-1133">Transmembrane helix</keyword>
<dbReference type="STRING" id="683124.SAMN05444337_1639"/>
<proteinExistence type="predicted"/>
<name>A0A1M6HTA7_9FLAO</name>
<dbReference type="Proteomes" id="UP000184232">
    <property type="component" value="Unassembled WGS sequence"/>
</dbReference>
<gene>
    <name evidence="2" type="ORF">SAMN05444337_1639</name>
</gene>
<protein>
    <submittedName>
        <fullName evidence="2">Uncharacterized protein</fullName>
    </submittedName>
</protein>
<reference evidence="3" key="1">
    <citation type="submission" date="2016-11" db="EMBL/GenBank/DDBJ databases">
        <authorList>
            <person name="Varghese N."/>
            <person name="Submissions S."/>
        </authorList>
    </citation>
    <scope>NUCLEOTIDE SEQUENCE [LARGE SCALE GENOMIC DNA]</scope>
    <source>
        <strain evidence="3">DSM 22807</strain>
    </source>
</reference>
<keyword evidence="1" id="KW-0812">Transmembrane</keyword>
<sequence>MKKRHQQKLVVLSVFLLLAFNLPILLLFDNQSSLFGLPIIYVYLFGIWAISIILSFIIVKRYYE</sequence>
<dbReference type="RefSeq" id="WP_072783840.1">
    <property type="nucleotide sequence ID" value="NZ_CP045292.1"/>
</dbReference>
<feature type="transmembrane region" description="Helical" evidence="1">
    <location>
        <begin position="40"/>
        <end position="59"/>
    </location>
</feature>
<keyword evidence="1" id="KW-0472">Membrane</keyword>
<organism evidence="2 3">
    <name type="scientific">Flavobacterium haoranii</name>
    <dbReference type="NCBI Taxonomy" id="683124"/>
    <lineage>
        <taxon>Bacteria</taxon>
        <taxon>Pseudomonadati</taxon>
        <taxon>Bacteroidota</taxon>
        <taxon>Flavobacteriia</taxon>
        <taxon>Flavobacteriales</taxon>
        <taxon>Flavobacteriaceae</taxon>
        <taxon>Flavobacterium</taxon>
    </lineage>
</organism>
<dbReference type="EMBL" id="FQZH01000002">
    <property type="protein sequence ID" value="SHJ25431.1"/>
    <property type="molecule type" value="Genomic_DNA"/>
</dbReference>
<accession>A0A1M6HTA7</accession>
<evidence type="ECO:0000313" key="2">
    <source>
        <dbReference type="EMBL" id="SHJ25431.1"/>
    </source>
</evidence>
<keyword evidence="3" id="KW-1185">Reference proteome</keyword>
<evidence type="ECO:0000313" key="3">
    <source>
        <dbReference type="Proteomes" id="UP000184232"/>
    </source>
</evidence>